<sequence>MGKTTKLNNLCLTDRLFHESDLTTVHTHIQLVDIKV</sequence>
<dbReference type="EMBL" id="CP000789">
    <property type="protein sequence ID" value="ABU71174.1"/>
    <property type="molecule type" value="Genomic_DNA"/>
</dbReference>
<name>A7MVR4_VIBC1</name>
<dbReference type="Proteomes" id="UP000008152">
    <property type="component" value="Chromosome I"/>
</dbReference>
<reference evidence="1 2" key="1">
    <citation type="submission" date="2007-08" db="EMBL/GenBank/DDBJ databases">
        <authorList>
            <consortium name="The Vibrio harveyi Genome Sequencing Project"/>
            <person name="Bassler B."/>
            <person name="Clifton S.W."/>
            <person name="Fulton L."/>
            <person name="Delehaunty K."/>
            <person name="Fronick C."/>
            <person name="Harrison M."/>
            <person name="Markivic C."/>
            <person name="Fulton R."/>
            <person name="Tin-Wollam A.-M."/>
            <person name="Shah N."/>
            <person name="Pepin K."/>
            <person name="Nash W."/>
            <person name="Thiruvilangam P."/>
            <person name="Bhonagiri V."/>
            <person name="Waters C."/>
            <person name="Tu K.C."/>
            <person name="Irgon J."/>
            <person name="Wilson R.K."/>
        </authorList>
    </citation>
    <scope>NUCLEOTIDE SEQUENCE [LARGE SCALE GENOMIC DNA]</scope>
    <source>
        <strain evidence="2">ATCC BAA-1116 / BB120</strain>
    </source>
</reference>
<evidence type="ECO:0000313" key="1">
    <source>
        <dbReference type="EMBL" id="ABU71174.1"/>
    </source>
</evidence>
<dbReference type="AlphaFoldDB" id="A7MVR4"/>
<dbReference type="KEGG" id="vha:VIBHAR_02211"/>
<proteinExistence type="predicted"/>
<evidence type="ECO:0000313" key="2">
    <source>
        <dbReference type="Proteomes" id="UP000008152"/>
    </source>
</evidence>
<accession>A7MVR4</accession>
<protein>
    <submittedName>
        <fullName evidence="1">Uncharacterized protein</fullName>
    </submittedName>
</protein>
<gene>
    <name evidence="1" type="ordered locus">VIBHAR_02211</name>
</gene>
<organism evidence="1 2">
    <name type="scientific">Vibrio campbellii (strain ATCC BAA-1116)</name>
    <dbReference type="NCBI Taxonomy" id="2902295"/>
    <lineage>
        <taxon>Bacteria</taxon>
        <taxon>Pseudomonadati</taxon>
        <taxon>Pseudomonadota</taxon>
        <taxon>Gammaproteobacteria</taxon>
        <taxon>Vibrionales</taxon>
        <taxon>Vibrionaceae</taxon>
        <taxon>Vibrio</taxon>
    </lineage>
</organism>